<feature type="domain" description="DUF3857" evidence="3">
    <location>
        <begin position="68"/>
        <end position="228"/>
    </location>
</feature>
<sequence>MKWMGQVRGKICLAQTFHTKVLMSRLPFSRSLLAVSVFCAATPVYAALQPVSEAPLAGEIEFDCQFNADNSTDCLSTYSFTILKPSGRDMLSRIDRSYAENDSLTVEKAEVTQPGEPPVPLDASQIDTRMAPNPDQGFLREHQTSLAFPNLRVGTRISYTLREHFSAQPLSTQFHYVFNRQPMPVRDDRFEARFTSERPMVMRGEMMDAYDIEQSADKKTIRLSLKQPPLYLNYINEAGNAYLRHAPRLELGSSLDVQENIGPFAVRYNEILSAELPKGVAAAVAAVQGKPVAQQVAGLMQYINDTYRYLGDWRASGRGYVPFTLAEIERNGYGDCKDLAVLLSAMLKAAGIKAEPTLVSRGDMARDLLIPGMYAPNHAIVRAEVDGEVWWLDPTNPVFAPGRTMPDIQQRWALVLGTDGQVRRETIPMELPSDILLVTRSEHYLPGGEARVEAQAALSNALLMDVSVTDRFSGRTSTDQELCRKFAKEVRDCTLERDDSTFVVQPGYVIMAQLTDGRALERRGAQYFYDREDLAGQWEAFIKYRSEGQLADLYQGEPQIVTYDVTLSGGKIDEPAQQCKVRSTWFDIDLQAEPTPEGYHYRYREAQKISWLSHDEINSTEFGKLIEESRRCIEKLHLAVQLPQS</sequence>
<feature type="domain" description="Transglutaminase-like" evidence="2">
    <location>
        <begin position="288"/>
        <end position="355"/>
    </location>
</feature>
<proteinExistence type="predicted"/>
<organism evidence="4 5">
    <name type="scientific">Kerstersia gyiorum</name>
    <dbReference type="NCBI Taxonomy" id="206506"/>
    <lineage>
        <taxon>Bacteria</taxon>
        <taxon>Pseudomonadati</taxon>
        <taxon>Pseudomonadota</taxon>
        <taxon>Betaproteobacteria</taxon>
        <taxon>Burkholderiales</taxon>
        <taxon>Alcaligenaceae</taxon>
        <taxon>Kerstersia</taxon>
    </lineage>
</organism>
<evidence type="ECO:0000313" key="4">
    <source>
        <dbReference type="EMBL" id="RZS69537.1"/>
    </source>
</evidence>
<feature type="chain" id="PRO_5020802922" evidence="1">
    <location>
        <begin position="47"/>
        <end position="645"/>
    </location>
</feature>
<comment type="caution">
    <text evidence="4">The sequence shown here is derived from an EMBL/GenBank/DDBJ whole genome shotgun (WGS) entry which is preliminary data.</text>
</comment>
<dbReference type="Proteomes" id="UP000292039">
    <property type="component" value="Unassembled WGS sequence"/>
</dbReference>
<feature type="signal peptide" evidence="1">
    <location>
        <begin position="1"/>
        <end position="46"/>
    </location>
</feature>
<evidence type="ECO:0000256" key="1">
    <source>
        <dbReference type="SAM" id="SignalP"/>
    </source>
</evidence>
<name>A0A4Q7MN87_9BURK</name>
<protein>
    <submittedName>
        <fullName evidence="4">Transglutaminase superfamily protein</fullName>
    </submittedName>
</protein>
<evidence type="ECO:0000313" key="5">
    <source>
        <dbReference type="Proteomes" id="UP000292039"/>
    </source>
</evidence>
<dbReference type="InterPro" id="IPR024618">
    <property type="entry name" value="DUF3857"/>
</dbReference>
<reference evidence="4 5" key="1">
    <citation type="submission" date="2019-02" db="EMBL/GenBank/DDBJ databases">
        <title>Genomic Encyclopedia of Type Strains, Phase IV (KMG-IV): sequencing the most valuable type-strain genomes for metagenomic binning, comparative biology and taxonomic classification.</title>
        <authorList>
            <person name="Goeker M."/>
        </authorList>
    </citation>
    <scope>NUCLEOTIDE SEQUENCE [LARGE SCALE GENOMIC DNA]</scope>
    <source>
        <strain evidence="4 5">DSM 16618</strain>
    </source>
</reference>
<evidence type="ECO:0000259" key="3">
    <source>
        <dbReference type="Pfam" id="PF12969"/>
    </source>
</evidence>
<dbReference type="Pfam" id="PF12969">
    <property type="entry name" value="DUF3857"/>
    <property type="match status" value="1"/>
</dbReference>
<keyword evidence="1" id="KW-0732">Signal</keyword>
<dbReference type="InterPro" id="IPR002931">
    <property type="entry name" value="Transglutaminase-like"/>
</dbReference>
<dbReference type="Pfam" id="PF01841">
    <property type="entry name" value="Transglut_core"/>
    <property type="match status" value="1"/>
</dbReference>
<dbReference type="InterPro" id="IPR038765">
    <property type="entry name" value="Papain-like_cys_pep_sf"/>
</dbReference>
<dbReference type="EMBL" id="SGWZ01000003">
    <property type="protein sequence ID" value="RZS69537.1"/>
    <property type="molecule type" value="Genomic_DNA"/>
</dbReference>
<dbReference type="SUPFAM" id="SSF54001">
    <property type="entry name" value="Cysteine proteinases"/>
    <property type="match status" value="1"/>
</dbReference>
<dbReference type="Gene3D" id="3.10.620.30">
    <property type="match status" value="1"/>
</dbReference>
<gene>
    <name evidence="4" type="ORF">EV679_2136</name>
</gene>
<dbReference type="AlphaFoldDB" id="A0A4Q7MN87"/>
<evidence type="ECO:0000259" key="2">
    <source>
        <dbReference type="Pfam" id="PF01841"/>
    </source>
</evidence>
<dbReference type="Gene3D" id="2.60.40.3140">
    <property type="match status" value="1"/>
</dbReference>
<accession>A0A4Q7MN87</accession>